<dbReference type="RefSeq" id="WP_068213043.1">
    <property type="nucleotide sequence ID" value="NZ_LZIT01000262.1"/>
</dbReference>
<evidence type="ECO:0000313" key="2">
    <source>
        <dbReference type="Proteomes" id="UP000092086"/>
    </source>
</evidence>
<evidence type="ECO:0000313" key="1">
    <source>
        <dbReference type="EMBL" id="OBG32033.1"/>
    </source>
</evidence>
<protein>
    <recommendedName>
        <fullName evidence="3">AbiEi antitoxin C-terminal domain-containing protein</fullName>
    </recommendedName>
</protein>
<accession>A0ABD6NWD0</accession>
<reference evidence="1 2" key="1">
    <citation type="submission" date="2016-06" db="EMBL/GenBank/DDBJ databases">
        <authorList>
            <person name="Sutton G."/>
            <person name="Brinkac L."/>
            <person name="Sanka R."/>
            <person name="Adams M."/>
            <person name="Lau E."/>
            <person name="Sam S."/>
            <person name="Sreng N."/>
            <person name="Him V."/>
            <person name="Kerleguer A."/>
            <person name="Cheng S."/>
        </authorList>
    </citation>
    <scope>NUCLEOTIDE SEQUENCE [LARGE SCALE GENOMIC DNA]</scope>
    <source>
        <strain evidence="1 2">E2978</strain>
    </source>
</reference>
<proteinExistence type="predicted"/>
<evidence type="ECO:0008006" key="3">
    <source>
        <dbReference type="Google" id="ProtNLM"/>
    </source>
</evidence>
<comment type="caution">
    <text evidence="1">The sequence shown here is derived from an EMBL/GenBank/DDBJ whole genome shotgun (WGS) entry which is preliminary data.</text>
</comment>
<dbReference type="AlphaFoldDB" id="A0ABD6NWD0"/>
<dbReference type="EMBL" id="LZIT01000262">
    <property type="protein sequence ID" value="OBG32033.1"/>
    <property type="molecule type" value="Genomic_DNA"/>
</dbReference>
<organism evidence="1 2">
    <name type="scientific">Mycobacterium alsense</name>
    <dbReference type="NCBI Taxonomy" id="324058"/>
    <lineage>
        <taxon>Bacteria</taxon>
        <taxon>Bacillati</taxon>
        <taxon>Actinomycetota</taxon>
        <taxon>Actinomycetes</taxon>
        <taxon>Mycobacteriales</taxon>
        <taxon>Mycobacteriaceae</taxon>
        <taxon>Mycobacterium</taxon>
    </lineage>
</organism>
<dbReference type="Proteomes" id="UP000092086">
    <property type="component" value="Unassembled WGS sequence"/>
</dbReference>
<gene>
    <name evidence="1" type="ORF">A5672_26305</name>
</gene>
<sequence>MGELFLGSEAVATGRATPYDLRSRYVAIHRNVYLSRATEITAAVRAEAAWLWSRRRGVIAGRSASALHGAKWIDGKPPAELICQNRHPPTAIRAWADHIEDDEIAVLHGMPVTTPARTALDLASRYPLNDAVALIDALARAARLKMADVELLAERYKGRRGIRRALRALDLVDAGAQSPRETWLRLLVIEAGYPPPQTQIPVYGEYGELVAVVDLGWEDVKIALEYEGEHHRTDRRQLRRDIERYEQLPELGWITIRVMAEHTPGGILARLAAAWGRRK</sequence>
<name>A0ABD6NWD0_9MYCO</name>